<evidence type="ECO:0000256" key="3">
    <source>
        <dbReference type="ARBA" id="ARBA00022448"/>
    </source>
</evidence>
<keyword evidence="3" id="KW-0813">Transport</keyword>
<evidence type="ECO:0000256" key="7">
    <source>
        <dbReference type="ARBA" id="ARBA00023128"/>
    </source>
</evidence>
<evidence type="ECO:0000256" key="2">
    <source>
        <dbReference type="ARBA" id="ARBA00010261"/>
    </source>
</evidence>
<dbReference type="GO" id="GO:0022904">
    <property type="term" value="P:respiratory electron transport chain"/>
    <property type="evidence" value="ECO:0007669"/>
    <property type="project" value="InterPro"/>
</dbReference>
<keyword evidence="6" id="KW-0249">Electron transport</keyword>
<keyword evidence="7" id="KW-0496">Mitochondrion</keyword>
<dbReference type="OrthoDB" id="286811at2759"/>
<comment type="similarity">
    <text evidence="2">Belongs to the complex I NDUFA5 subunit family.</text>
</comment>
<dbReference type="Pfam" id="PF04716">
    <property type="entry name" value="ETC_C1_NDUFA5"/>
    <property type="match status" value="1"/>
</dbReference>
<organism evidence="9 10">
    <name type="scientific">Ambispora gerdemannii</name>
    <dbReference type="NCBI Taxonomy" id="144530"/>
    <lineage>
        <taxon>Eukaryota</taxon>
        <taxon>Fungi</taxon>
        <taxon>Fungi incertae sedis</taxon>
        <taxon>Mucoromycota</taxon>
        <taxon>Glomeromycotina</taxon>
        <taxon>Glomeromycetes</taxon>
        <taxon>Archaeosporales</taxon>
        <taxon>Ambisporaceae</taxon>
        <taxon>Ambispora</taxon>
    </lineage>
</organism>
<evidence type="ECO:0000256" key="5">
    <source>
        <dbReference type="ARBA" id="ARBA00022792"/>
    </source>
</evidence>
<sequence>MTKNQTFRRPWCLIICLKHYASFLKTLLSLLKILCVEISYVVIPGGVEALQEFNALRATYLQPQVPTLGRIYQILAQKKDNMQVLTRRVVELETTTGIFGLAVHPHPRPHLIKTYNETLQVLSRLPEHAIYRQAAEALTQHRLSIVEATEDINEIEKGVGAGQIEEVILQAEDEKTLAVKMEEWKPWESLEEQPPAEQWNYDMFKE</sequence>
<evidence type="ECO:0000313" key="9">
    <source>
        <dbReference type="EMBL" id="CAG8463293.1"/>
    </source>
</evidence>
<proteinExistence type="inferred from homology"/>
<accession>A0A9N8VX58</accession>
<evidence type="ECO:0000256" key="4">
    <source>
        <dbReference type="ARBA" id="ARBA00022660"/>
    </source>
</evidence>
<comment type="subcellular location">
    <subcellularLocation>
        <location evidence="1">Mitochondrion inner membrane</location>
        <topology evidence="1">Peripheral membrane protein</topology>
        <orientation evidence="1">Matrix side</orientation>
    </subcellularLocation>
</comment>
<keyword evidence="10" id="KW-1185">Reference proteome</keyword>
<dbReference type="EMBL" id="CAJVPL010000195">
    <property type="protein sequence ID" value="CAG8463293.1"/>
    <property type="molecule type" value="Genomic_DNA"/>
</dbReference>
<protein>
    <submittedName>
        <fullName evidence="9">11681_t:CDS:1</fullName>
    </submittedName>
</protein>
<evidence type="ECO:0000256" key="6">
    <source>
        <dbReference type="ARBA" id="ARBA00022982"/>
    </source>
</evidence>
<evidence type="ECO:0000256" key="1">
    <source>
        <dbReference type="ARBA" id="ARBA00004443"/>
    </source>
</evidence>
<dbReference type="InterPro" id="IPR006806">
    <property type="entry name" value="NDUFA5"/>
</dbReference>
<dbReference type="AlphaFoldDB" id="A0A9N8VX58"/>
<keyword evidence="4" id="KW-0679">Respiratory chain</keyword>
<keyword evidence="8" id="KW-0472">Membrane</keyword>
<keyword evidence="5" id="KW-0999">Mitochondrion inner membrane</keyword>
<gene>
    <name evidence="9" type="ORF">AGERDE_LOCUS2366</name>
</gene>
<evidence type="ECO:0000256" key="8">
    <source>
        <dbReference type="ARBA" id="ARBA00023136"/>
    </source>
</evidence>
<comment type="caution">
    <text evidence="9">The sequence shown here is derived from an EMBL/GenBank/DDBJ whole genome shotgun (WGS) entry which is preliminary data.</text>
</comment>
<dbReference type="GO" id="GO:0005743">
    <property type="term" value="C:mitochondrial inner membrane"/>
    <property type="evidence" value="ECO:0007669"/>
    <property type="project" value="UniProtKB-SubCell"/>
</dbReference>
<dbReference type="Proteomes" id="UP000789831">
    <property type="component" value="Unassembled WGS sequence"/>
</dbReference>
<dbReference type="PANTHER" id="PTHR12653">
    <property type="entry name" value="NADH-UBIQUINONE OXIDOREDUCTASE 13 KD-B SUBUNIT"/>
    <property type="match status" value="1"/>
</dbReference>
<dbReference type="PANTHER" id="PTHR12653:SF0">
    <property type="entry name" value="NADH DEHYDROGENASE [UBIQUINONE] 1 ALPHA SUBCOMPLEX SUBUNIT 5"/>
    <property type="match status" value="1"/>
</dbReference>
<evidence type="ECO:0000313" key="10">
    <source>
        <dbReference type="Proteomes" id="UP000789831"/>
    </source>
</evidence>
<name>A0A9N8VX58_9GLOM</name>
<reference evidence="9" key="1">
    <citation type="submission" date="2021-06" db="EMBL/GenBank/DDBJ databases">
        <authorList>
            <person name="Kallberg Y."/>
            <person name="Tangrot J."/>
            <person name="Rosling A."/>
        </authorList>
    </citation>
    <scope>NUCLEOTIDE SEQUENCE</scope>
    <source>
        <strain evidence="9">MT106</strain>
    </source>
</reference>